<dbReference type="InterPro" id="IPR051056">
    <property type="entry name" value="Glycosyl_Hydrolase_73"/>
</dbReference>
<dbReference type="InterPro" id="IPR036779">
    <property type="entry name" value="LysM_dom_sf"/>
</dbReference>
<dbReference type="RefSeq" id="WP_290364148.1">
    <property type="nucleotide sequence ID" value="NZ_JAUFQU010000001.1"/>
</dbReference>
<keyword evidence="3" id="KW-0378">Hydrolase</keyword>
<dbReference type="Proteomes" id="UP001242368">
    <property type="component" value="Unassembled WGS sequence"/>
</dbReference>
<dbReference type="EMBL" id="JAUFQU010000001">
    <property type="protein sequence ID" value="MDN3708274.1"/>
    <property type="molecule type" value="Genomic_DNA"/>
</dbReference>
<sequence length="296" mass="33522">MKYIVYTILLFSLVACSAAHNSKVRDNINKEYGANKKKKKTHTPSKSERPKIEEAVYVEEIKVVAPVRSVETEQLTATSDVRVSKDIILDYIDIYKDAAMESMRDYGIPASIKLAQGILESGSGSGRLCNLANNHFGIKCHNVWTGPSVSHTDDAPDECFRKYDNPFESYRDHSLFLTSRSRYSFLFELDKGDYVSWARGLRKAGYATDVKYPDKLIGLIERYNLYEYDKQVLGAKYHPVTRINPVADGQNFYAVESGDTLFAISRKFNISVDDLKNWNRLSSNVISVGQILKVKS</sequence>
<feature type="signal peptide" evidence="5">
    <location>
        <begin position="1"/>
        <end position="17"/>
    </location>
</feature>
<name>A0ABT8D0C4_9FLAO</name>
<organism evidence="9 10">
    <name type="scientific">Paenimyroides ceti</name>
    <dbReference type="NCBI Taxonomy" id="395087"/>
    <lineage>
        <taxon>Bacteria</taxon>
        <taxon>Pseudomonadati</taxon>
        <taxon>Bacteroidota</taxon>
        <taxon>Flavobacteriia</taxon>
        <taxon>Flavobacteriales</taxon>
        <taxon>Flavobacteriaceae</taxon>
        <taxon>Paenimyroides</taxon>
    </lineage>
</organism>
<evidence type="ECO:0000259" key="6">
    <source>
        <dbReference type="PROSITE" id="PS50943"/>
    </source>
</evidence>
<dbReference type="Gene3D" id="1.10.530.10">
    <property type="match status" value="1"/>
</dbReference>
<evidence type="ECO:0000259" key="7">
    <source>
        <dbReference type="PROSITE" id="PS51782"/>
    </source>
</evidence>
<dbReference type="PANTHER" id="PTHR33308">
    <property type="entry name" value="PEPTIDOGLYCAN HYDROLASE FLGJ"/>
    <property type="match status" value="1"/>
</dbReference>
<dbReference type="InterPro" id="IPR002901">
    <property type="entry name" value="MGlyc_endo_b_GlcNAc-like_dom"/>
</dbReference>
<accession>A0ABT8D0C4</accession>
<evidence type="ECO:0000256" key="3">
    <source>
        <dbReference type="ARBA" id="ARBA00022801"/>
    </source>
</evidence>
<dbReference type="PROSITE" id="PS50943">
    <property type="entry name" value="HTH_CROC1"/>
    <property type="match status" value="1"/>
</dbReference>
<evidence type="ECO:0000313" key="9">
    <source>
        <dbReference type="EMBL" id="MDN3709302.1"/>
    </source>
</evidence>
<keyword evidence="1" id="KW-0929">Antimicrobial</keyword>
<evidence type="ECO:0000256" key="1">
    <source>
        <dbReference type="ARBA" id="ARBA00022529"/>
    </source>
</evidence>
<proteinExistence type="predicted"/>
<dbReference type="PROSITE" id="PS51257">
    <property type="entry name" value="PROKAR_LIPOPROTEIN"/>
    <property type="match status" value="1"/>
</dbReference>
<reference evidence="9" key="1">
    <citation type="journal article" date="2014" name="Int. J. Syst. Evol. Microbiol.">
        <title>Complete genome of a new Firmicutes species belonging to the dominant human colonic microbiota ('Ruminococcus bicirculans') reveals two chromosomes and a selective capacity to utilize plant glucans.</title>
        <authorList>
            <consortium name="NISC Comparative Sequencing Program"/>
            <person name="Wegmann U."/>
            <person name="Louis P."/>
            <person name="Goesmann A."/>
            <person name="Henrissat B."/>
            <person name="Duncan S.H."/>
            <person name="Flint H.J."/>
        </authorList>
    </citation>
    <scope>NUCLEOTIDE SEQUENCE</scope>
    <source>
        <strain evidence="9">CECT 7184</strain>
    </source>
</reference>
<comment type="caution">
    <text evidence="9">The sequence shown here is derived from an EMBL/GenBank/DDBJ whole genome shotgun (WGS) entry which is preliminary data.</text>
</comment>
<dbReference type="PANTHER" id="PTHR33308:SF9">
    <property type="entry name" value="PEPTIDOGLYCAN HYDROLASE FLGJ"/>
    <property type="match status" value="1"/>
</dbReference>
<dbReference type="Pfam" id="PF01476">
    <property type="entry name" value="LysM"/>
    <property type="match status" value="1"/>
</dbReference>
<dbReference type="EMBL" id="JAUFQU010000029">
    <property type="protein sequence ID" value="MDN3709302.1"/>
    <property type="molecule type" value="Genomic_DNA"/>
</dbReference>
<gene>
    <name evidence="8" type="ORF">QW060_14305</name>
    <name evidence="9" type="ORF">QW060_19985</name>
</gene>
<dbReference type="Gene3D" id="3.10.350.10">
    <property type="entry name" value="LysM domain"/>
    <property type="match status" value="1"/>
</dbReference>
<evidence type="ECO:0000256" key="5">
    <source>
        <dbReference type="SAM" id="SignalP"/>
    </source>
</evidence>
<evidence type="ECO:0000313" key="8">
    <source>
        <dbReference type="EMBL" id="MDN3708274.1"/>
    </source>
</evidence>
<feature type="chain" id="PRO_5045032533" description="Peptidoglycan hydrolase" evidence="5">
    <location>
        <begin position="18"/>
        <end position="296"/>
    </location>
</feature>
<evidence type="ECO:0000256" key="4">
    <source>
        <dbReference type="ARBA" id="ARBA00032108"/>
    </source>
</evidence>
<keyword evidence="5" id="KW-0732">Signal</keyword>
<reference evidence="10" key="2">
    <citation type="journal article" date="2019" name="Int. J. Syst. Evol. Microbiol.">
        <title>The Global Catalogue of Microorganisms (GCM) 10K type strain sequencing project: providing services to taxonomists for standard genome sequencing and annotation.</title>
        <authorList>
            <consortium name="The Broad Institute Genomics Platform"/>
            <consortium name="The Broad Institute Genome Sequencing Center for Infectious Disease"/>
            <person name="Wu L."/>
            <person name="Ma J."/>
        </authorList>
    </citation>
    <scope>NUCLEOTIDE SEQUENCE [LARGE SCALE GENOMIC DNA]</scope>
    <source>
        <strain evidence="10">CECT 7184</strain>
    </source>
</reference>
<dbReference type="InterPro" id="IPR001387">
    <property type="entry name" value="Cro/C1-type_HTH"/>
</dbReference>
<reference evidence="9" key="3">
    <citation type="submission" date="2023-06" db="EMBL/GenBank/DDBJ databases">
        <authorList>
            <person name="Lucena T."/>
            <person name="Sun Q."/>
        </authorList>
    </citation>
    <scope>NUCLEOTIDE SEQUENCE</scope>
    <source>
        <strain evidence="9">CECT 7184</strain>
    </source>
</reference>
<dbReference type="PROSITE" id="PS51782">
    <property type="entry name" value="LYSM"/>
    <property type="match status" value="1"/>
</dbReference>
<dbReference type="SMART" id="SM00257">
    <property type="entry name" value="LysM"/>
    <property type="match status" value="1"/>
</dbReference>
<protein>
    <recommendedName>
        <fullName evidence="4">Peptidoglycan hydrolase</fullName>
    </recommendedName>
</protein>
<dbReference type="InterPro" id="IPR018392">
    <property type="entry name" value="LysM"/>
</dbReference>
<feature type="domain" description="HTH cro/C1-type" evidence="6">
    <location>
        <begin position="257"/>
        <end position="275"/>
    </location>
</feature>
<feature type="domain" description="LysM" evidence="7">
    <location>
        <begin position="251"/>
        <end position="294"/>
    </location>
</feature>
<evidence type="ECO:0000256" key="2">
    <source>
        <dbReference type="ARBA" id="ARBA00022638"/>
    </source>
</evidence>
<evidence type="ECO:0000313" key="10">
    <source>
        <dbReference type="Proteomes" id="UP001242368"/>
    </source>
</evidence>
<keyword evidence="2" id="KW-0081">Bacteriolytic enzyme</keyword>
<keyword evidence="10" id="KW-1185">Reference proteome</keyword>
<dbReference type="CDD" id="cd00118">
    <property type="entry name" value="LysM"/>
    <property type="match status" value="1"/>
</dbReference>
<dbReference type="Pfam" id="PF01832">
    <property type="entry name" value="Glucosaminidase"/>
    <property type="match status" value="1"/>
</dbReference>
<dbReference type="SUPFAM" id="SSF54106">
    <property type="entry name" value="LysM domain"/>
    <property type="match status" value="1"/>
</dbReference>
<dbReference type="SMART" id="SM00047">
    <property type="entry name" value="LYZ2"/>
    <property type="match status" value="1"/>
</dbReference>